<keyword evidence="2" id="KW-1185">Reference proteome</keyword>
<evidence type="ECO:0000313" key="1">
    <source>
        <dbReference type="EMBL" id="KAF6146855.1"/>
    </source>
</evidence>
<dbReference type="Proteomes" id="UP000541444">
    <property type="component" value="Unassembled WGS sequence"/>
</dbReference>
<comment type="caution">
    <text evidence="1">The sequence shown here is derived from an EMBL/GenBank/DDBJ whole genome shotgun (WGS) entry which is preliminary data.</text>
</comment>
<reference evidence="1 2" key="1">
    <citation type="journal article" date="2020" name="IScience">
        <title>Genome Sequencing of the Endangered Kingdonia uniflora (Circaeasteraceae, Ranunculales) Reveals Potential Mechanisms of Evolutionary Specialization.</title>
        <authorList>
            <person name="Sun Y."/>
            <person name="Deng T."/>
            <person name="Zhang A."/>
            <person name="Moore M.J."/>
            <person name="Landis J.B."/>
            <person name="Lin N."/>
            <person name="Zhang H."/>
            <person name="Zhang X."/>
            <person name="Huang J."/>
            <person name="Zhang X."/>
            <person name="Sun H."/>
            <person name="Wang H."/>
        </authorList>
    </citation>
    <scope>NUCLEOTIDE SEQUENCE [LARGE SCALE GENOMIC DNA]</scope>
    <source>
        <strain evidence="1">TB1705</strain>
        <tissue evidence="1">Leaf</tissue>
    </source>
</reference>
<protein>
    <submittedName>
        <fullName evidence="1">Uncharacterized protein</fullName>
    </submittedName>
</protein>
<gene>
    <name evidence="1" type="ORF">GIB67_018508</name>
</gene>
<organism evidence="1 2">
    <name type="scientific">Kingdonia uniflora</name>
    <dbReference type="NCBI Taxonomy" id="39325"/>
    <lineage>
        <taxon>Eukaryota</taxon>
        <taxon>Viridiplantae</taxon>
        <taxon>Streptophyta</taxon>
        <taxon>Embryophyta</taxon>
        <taxon>Tracheophyta</taxon>
        <taxon>Spermatophyta</taxon>
        <taxon>Magnoliopsida</taxon>
        <taxon>Ranunculales</taxon>
        <taxon>Circaeasteraceae</taxon>
        <taxon>Kingdonia</taxon>
    </lineage>
</organism>
<name>A0A7J7LW60_9MAGN</name>
<sequence>MIAVADFGTRVLISDYWVLGSADVWTDLGDIWTDLGDVWTDLGGVVEDGWSGNLIAGLFCVGYELLSSSSSLLSGECSLQV</sequence>
<accession>A0A7J7LW60</accession>
<evidence type="ECO:0000313" key="2">
    <source>
        <dbReference type="Proteomes" id="UP000541444"/>
    </source>
</evidence>
<proteinExistence type="predicted"/>
<dbReference type="AlphaFoldDB" id="A0A7J7LW60"/>
<dbReference type="EMBL" id="JACGCM010001954">
    <property type="protein sequence ID" value="KAF6146855.1"/>
    <property type="molecule type" value="Genomic_DNA"/>
</dbReference>